<dbReference type="SUPFAM" id="SSF56112">
    <property type="entry name" value="Protein kinase-like (PK-like)"/>
    <property type="match status" value="1"/>
</dbReference>
<evidence type="ECO:0000256" key="1">
    <source>
        <dbReference type="SAM" id="Phobius"/>
    </source>
</evidence>
<protein>
    <submittedName>
        <fullName evidence="2">Uncharacterized protein</fullName>
    </submittedName>
</protein>
<gene>
    <name evidence="2" type="ORF">Dsin_021241</name>
</gene>
<dbReference type="PANTHER" id="PTHR45631:SF206">
    <property type="entry name" value="PROTEIN KINASE DOMAIN-CONTAINING PROTEIN"/>
    <property type="match status" value="1"/>
</dbReference>
<dbReference type="AlphaFoldDB" id="A0AAE0A0S1"/>
<dbReference type="Proteomes" id="UP001281410">
    <property type="component" value="Unassembled WGS sequence"/>
</dbReference>
<keyword evidence="1" id="KW-0812">Transmembrane</keyword>
<keyword evidence="1" id="KW-0472">Membrane</keyword>
<organism evidence="2 3">
    <name type="scientific">Dipteronia sinensis</name>
    <dbReference type="NCBI Taxonomy" id="43782"/>
    <lineage>
        <taxon>Eukaryota</taxon>
        <taxon>Viridiplantae</taxon>
        <taxon>Streptophyta</taxon>
        <taxon>Embryophyta</taxon>
        <taxon>Tracheophyta</taxon>
        <taxon>Spermatophyta</taxon>
        <taxon>Magnoliopsida</taxon>
        <taxon>eudicotyledons</taxon>
        <taxon>Gunneridae</taxon>
        <taxon>Pentapetalae</taxon>
        <taxon>rosids</taxon>
        <taxon>malvids</taxon>
        <taxon>Sapindales</taxon>
        <taxon>Sapindaceae</taxon>
        <taxon>Hippocastanoideae</taxon>
        <taxon>Acereae</taxon>
        <taxon>Dipteronia</taxon>
    </lineage>
</organism>
<dbReference type="Gene3D" id="3.30.200.20">
    <property type="entry name" value="Phosphorylase Kinase, domain 1"/>
    <property type="match status" value="1"/>
</dbReference>
<sequence>MRFSFSISVHSMTLCHLKVDGNPDLCLSASCTKEKNVVVPAVLASIVAVSVLLAASSILWILKTRKEGITWNNENYGPLMQLRNRRFLCSEVLRITDNFERIIGRCGFGTVHHGNFDNTQVVVKMLSPSSV</sequence>
<dbReference type="PANTHER" id="PTHR45631">
    <property type="entry name" value="OS07G0107800 PROTEIN-RELATED"/>
    <property type="match status" value="1"/>
</dbReference>
<dbReference type="InterPro" id="IPR011009">
    <property type="entry name" value="Kinase-like_dom_sf"/>
</dbReference>
<accession>A0AAE0A0S1</accession>
<proteinExistence type="predicted"/>
<name>A0AAE0A0S1_9ROSI</name>
<keyword evidence="1" id="KW-1133">Transmembrane helix</keyword>
<evidence type="ECO:0000313" key="3">
    <source>
        <dbReference type="Proteomes" id="UP001281410"/>
    </source>
</evidence>
<comment type="caution">
    <text evidence="2">The sequence shown here is derived from an EMBL/GenBank/DDBJ whole genome shotgun (WGS) entry which is preliminary data.</text>
</comment>
<feature type="transmembrane region" description="Helical" evidence="1">
    <location>
        <begin position="37"/>
        <end position="62"/>
    </location>
</feature>
<reference evidence="2" key="1">
    <citation type="journal article" date="2023" name="Plant J.">
        <title>Genome sequences and population genomics provide insights into the demographic history, inbreeding, and mutation load of two 'living fossil' tree species of Dipteronia.</title>
        <authorList>
            <person name="Feng Y."/>
            <person name="Comes H.P."/>
            <person name="Chen J."/>
            <person name="Zhu S."/>
            <person name="Lu R."/>
            <person name="Zhang X."/>
            <person name="Li P."/>
            <person name="Qiu J."/>
            <person name="Olsen K.M."/>
            <person name="Qiu Y."/>
        </authorList>
    </citation>
    <scope>NUCLEOTIDE SEQUENCE</scope>
    <source>
        <strain evidence="2">NBL</strain>
    </source>
</reference>
<dbReference type="EMBL" id="JANJYJ010000007">
    <property type="protein sequence ID" value="KAK3197826.1"/>
    <property type="molecule type" value="Genomic_DNA"/>
</dbReference>
<keyword evidence="3" id="KW-1185">Reference proteome</keyword>
<evidence type="ECO:0000313" key="2">
    <source>
        <dbReference type="EMBL" id="KAK3197826.1"/>
    </source>
</evidence>